<dbReference type="AlphaFoldDB" id="A0AA90QWT3"/>
<comment type="caution">
    <text evidence="1">The sequence shown here is derived from an EMBL/GenBank/DDBJ whole genome shotgun (WGS) entry which is preliminary data.</text>
</comment>
<organism evidence="1 2">
    <name type="scientific">Bacillus salipaludis</name>
    <dbReference type="NCBI Taxonomy" id="2547811"/>
    <lineage>
        <taxon>Bacteria</taxon>
        <taxon>Bacillati</taxon>
        <taxon>Bacillota</taxon>
        <taxon>Bacilli</taxon>
        <taxon>Bacillales</taxon>
        <taxon>Bacillaceae</taxon>
        <taxon>Bacillus</taxon>
    </lineage>
</organism>
<name>A0AA90QWT3_9BACI</name>
<dbReference type="Proteomes" id="UP001178888">
    <property type="component" value="Unassembled WGS sequence"/>
</dbReference>
<protein>
    <submittedName>
        <fullName evidence="1">Uncharacterized protein</fullName>
    </submittedName>
</protein>
<keyword evidence="2" id="KW-1185">Reference proteome</keyword>
<reference evidence="1" key="1">
    <citation type="submission" date="2023-08" db="EMBL/GenBank/DDBJ databases">
        <title>Nitrogen cycling bacteria in agricultural field soils.</title>
        <authorList>
            <person name="Jang J."/>
        </authorList>
    </citation>
    <scope>NUCLEOTIDE SEQUENCE</scope>
    <source>
        <strain evidence="1">PS3-36</strain>
    </source>
</reference>
<proteinExistence type="predicted"/>
<gene>
    <name evidence="1" type="ORF">RCG21_00315</name>
</gene>
<evidence type="ECO:0000313" key="2">
    <source>
        <dbReference type="Proteomes" id="UP001178888"/>
    </source>
</evidence>
<dbReference type="EMBL" id="JAVGVR010000001">
    <property type="protein sequence ID" value="MDQ6594905.1"/>
    <property type="molecule type" value="Genomic_DNA"/>
</dbReference>
<evidence type="ECO:0000313" key="1">
    <source>
        <dbReference type="EMBL" id="MDQ6594905.1"/>
    </source>
</evidence>
<sequence length="246" mass="27861">MFKIHTRNMMGSNDFDIEVKGQSALLEEIFEGFNEYDRIGVVVRETAGGIGASALLMSAVARFYDFFRPQLGFKPDQLVIYPQFYIFHVGKKQSSYYYLDIWPPHKEVVVEDEPEQILGAINDRGITRLLVEDIPPVKANFLRETVSAAKHQIITALAYSPTGNVKDSDVKITSCEAAEKCVFDSLQNSKELSKDVVDGILEYRKKLMINGRVTETYRKIDLETALNLLSPKSSVTGERYYALLEE</sequence>
<accession>A0AA90QWT3</accession>
<dbReference type="RefSeq" id="WP_308912661.1">
    <property type="nucleotide sequence ID" value="NZ_JAVGVR010000001.1"/>
</dbReference>